<name>A0A670I3I5_PODMU</name>
<dbReference type="GeneTree" id="ENSGT00940000162803"/>
<dbReference type="OMA" id="GHRALTC"/>
<dbReference type="GO" id="GO:0012505">
    <property type="term" value="C:endomembrane system"/>
    <property type="evidence" value="ECO:0007669"/>
    <property type="project" value="TreeGrafter"/>
</dbReference>
<proteinExistence type="inferred from homology"/>
<dbReference type="Gene3D" id="3.40.50.1820">
    <property type="entry name" value="alpha/beta hydrolase"/>
    <property type="match status" value="1"/>
</dbReference>
<keyword evidence="3" id="KW-0443">Lipid metabolism</keyword>
<dbReference type="GO" id="GO:0047372">
    <property type="term" value="F:monoacylglycerol lipase activity"/>
    <property type="evidence" value="ECO:0007669"/>
    <property type="project" value="TreeGrafter"/>
</dbReference>
<evidence type="ECO:0000256" key="1">
    <source>
        <dbReference type="ARBA" id="ARBA00009709"/>
    </source>
</evidence>
<gene>
    <name evidence="5" type="primary">ABHD16B</name>
</gene>
<organism evidence="5 6">
    <name type="scientific">Podarcis muralis</name>
    <name type="common">Wall lizard</name>
    <name type="synonym">Lacerta muralis</name>
    <dbReference type="NCBI Taxonomy" id="64176"/>
    <lineage>
        <taxon>Eukaryota</taxon>
        <taxon>Metazoa</taxon>
        <taxon>Chordata</taxon>
        <taxon>Craniata</taxon>
        <taxon>Vertebrata</taxon>
        <taxon>Euteleostomi</taxon>
        <taxon>Lepidosauria</taxon>
        <taxon>Squamata</taxon>
        <taxon>Bifurcata</taxon>
        <taxon>Unidentata</taxon>
        <taxon>Episquamata</taxon>
        <taxon>Laterata</taxon>
        <taxon>Lacertibaenia</taxon>
        <taxon>Lacertidae</taxon>
        <taxon>Podarcis</taxon>
    </lineage>
</organism>
<feature type="domain" description="AB hydrolase-1" evidence="4">
    <location>
        <begin position="253"/>
        <end position="373"/>
    </location>
</feature>
<protein>
    <submittedName>
        <fullName evidence="5">Abhydrolase domain containing 16B</fullName>
    </submittedName>
</protein>
<comment type="similarity">
    <text evidence="1">Belongs to the AB hydrolase superfamily. ABHD16 family.</text>
</comment>
<keyword evidence="2" id="KW-0378">Hydrolase</keyword>
<dbReference type="GO" id="GO:0005654">
    <property type="term" value="C:nucleoplasm"/>
    <property type="evidence" value="ECO:0007669"/>
    <property type="project" value="Ensembl"/>
</dbReference>
<dbReference type="AlphaFoldDB" id="A0A670I3I5"/>
<accession>A0A670I3I5</accession>
<dbReference type="PANTHER" id="PTHR12277:SF37">
    <property type="entry name" value="PROTEIN ABHD16B"/>
    <property type="match status" value="1"/>
</dbReference>
<dbReference type="GO" id="GO:0004620">
    <property type="term" value="F:phospholipase activity"/>
    <property type="evidence" value="ECO:0007669"/>
    <property type="project" value="TreeGrafter"/>
</dbReference>
<dbReference type="Proteomes" id="UP000472272">
    <property type="component" value="Chromosome 6"/>
</dbReference>
<evidence type="ECO:0000259" key="4">
    <source>
        <dbReference type="Pfam" id="PF00561"/>
    </source>
</evidence>
<evidence type="ECO:0000313" key="6">
    <source>
        <dbReference type="Proteomes" id="UP000472272"/>
    </source>
</evidence>
<evidence type="ECO:0000256" key="3">
    <source>
        <dbReference type="ARBA" id="ARBA00023098"/>
    </source>
</evidence>
<dbReference type="GO" id="GO:0006660">
    <property type="term" value="P:phosphatidylserine catabolic process"/>
    <property type="evidence" value="ECO:0007669"/>
    <property type="project" value="TreeGrafter"/>
</dbReference>
<dbReference type="InterPro" id="IPR029058">
    <property type="entry name" value="AB_hydrolase_fold"/>
</dbReference>
<dbReference type="PANTHER" id="PTHR12277">
    <property type="entry name" value="ALPHA/BETA HYDROLASE DOMAIN-CONTAINING PROTEIN"/>
    <property type="match status" value="1"/>
</dbReference>
<evidence type="ECO:0000313" key="5">
    <source>
        <dbReference type="Ensembl" id="ENSPMRP00000006478.1"/>
    </source>
</evidence>
<reference evidence="5" key="2">
    <citation type="submission" date="2025-08" db="UniProtKB">
        <authorList>
            <consortium name="Ensembl"/>
        </authorList>
    </citation>
    <scope>IDENTIFICATION</scope>
</reference>
<dbReference type="GO" id="GO:0052651">
    <property type="term" value="P:monoacylglycerol catabolic process"/>
    <property type="evidence" value="ECO:0007669"/>
    <property type="project" value="TreeGrafter"/>
</dbReference>
<keyword evidence="6" id="KW-1185">Reference proteome</keyword>
<dbReference type="SUPFAM" id="SSF53474">
    <property type="entry name" value="alpha/beta-Hydrolases"/>
    <property type="match status" value="1"/>
</dbReference>
<sequence length="538" mass="61216">MKGKSVCILWGECGLSLKLGEREGSVRTEPSRSPGFRKLSVPAGLPRLRIAGGGNIFFSLFPPKKLGASYRAKNTVIAVVWIQVLIISTRTLAVHSPDWPLFYYVTNPTPHLPCRALAHIFKTYFMASYDFEFSNWPVDFRWDEAGVNGSPGPSRHRVSRWNLLRHFKQMPGQWASYIMAHSLGRWLIYPGSVFLLNQALLPVLAKGQARLLKDYNGKRAKLVARDGNKIDTMFVDRRDKLKGQGEQRGNRLVVCCEGNVSFYQWGCLFTPLRTGYSVLGWNHPGFAGSTGQPYPENDANAVDVVIRYATCRLGFNIEDIVVYGWSLGGYSATWAAMTYPSLGALVLDATFDDLLPLALNIMPKSWKKLVVRTVKEHFNLNVGEQLCRYQGPVLLIRRTKDEVITTCPFGLEDQITNLRCNRANELLVQLLEHRYPEIMSQDGLEAVQVWLRAANPKQEESVYKRYRINDEWCVKELQKYKDSLEDGSPSFPCRVGKHLARRGKQLMALFLAKKHMRNVDATHWSLLKPDDFQMPWKL</sequence>
<dbReference type="Ensembl" id="ENSPMRT00000006902.1">
    <property type="protein sequence ID" value="ENSPMRP00000006478.1"/>
    <property type="gene ID" value="ENSPMRG00000004376.1"/>
</dbReference>
<evidence type="ECO:0000256" key="2">
    <source>
        <dbReference type="ARBA" id="ARBA00022801"/>
    </source>
</evidence>
<dbReference type="InterPro" id="IPR000073">
    <property type="entry name" value="AB_hydrolase_1"/>
</dbReference>
<dbReference type="FunFam" id="3.40.50.1820:FF:000074">
    <property type="entry name" value="Abhydrolase domain containing 16A"/>
    <property type="match status" value="1"/>
</dbReference>
<reference evidence="5 6" key="1">
    <citation type="journal article" date="2019" name="Proc. Natl. Acad. Sci. U.S.A.">
        <title>Regulatory changes in pterin and carotenoid genes underlie balanced color polymorphisms in the wall lizard.</title>
        <authorList>
            <person name="Andrade P."/>
            <person name="Pinho C."/>
            <person name="Perez I de Lanuza G."/>
            <person name="Afonso S."/>
            <person name="Brejcha J."/>
            <person name="Rubin C.J."/>
            <person name="Wallerman O."/>
            <person name="Pereira P."/>
            <person name="Sabatino S.J."/>
            <person name="Bellati A."/>
            <person name="Pellitteri-Rosa D."/>
            <person name="Bosakova Z."/>
            <person name="Bunikis I."/>
            <person name="Carretero M.A."/>
            <person name="Feiner N."/>
            <person name="Marsik P."/>
            <person name="Pauperio F."/>
            <person name="Salvi D."/>
            <person name="Soler L."/>
            <person name="While G.M."/>
            <person name="Uller T."/>
            <person name="Font E."/>
            <person name="Andersson L."/>
            <person name="Carneiro M."/>
        </authorList>
    </citation>
    <scope>NUCLEOTIDE SEQUENCE</scope>
</reference>
<reference evidence="5" key="3">
    <citation type="submission" date="2025-09" db="UniProtKB">
        <authorList>
            <consortium name="Ensembl"/>
        </authorList>
    </citation>
    <scope>IDENTIFICATION</scope>
</reference>
<dbReference type="Pfam" id="PF00561">
    <property type="entry name" value="Abhydrolase_1"/>
    <property type="match status" value="1"/>
</dbReference>